<organism evidence="3">
    <name type="scientific">marine sediment metagenome</name>
    <dbReference type="NCBI Taxonomy" id="412755"/>
    <lineage>
        <taxon>unclassified sequences</taxon>
        <taxon>metagenomes</taxon>
        <taxon>ecological metagenomes</taxon>
    </lineage>
</organism>
<evidence type="ECO:0000259" key="2">
    <source>
        <dbReference type="Pfam" id="PF07883"/>
    </source>
</evidence>
<dbReference type="InterPro" id="IPR014710">
    <property type="entry name" value="RmlC-like_jellyroll"/>
</dbReference>
<proteinExistence type="predicted"/>
<dbReference type="CDD" id="cd02208">
    <property type="entry name" value="cupin_RmlC-like"/>
    <property type="match status" value="1"/>
</dbReference>
<dbReference type="GO" id="GO:0046872">
    <property type="term" value="F:metal ion binding"/>
    <property type="evidence" value="ECO:0007669"/>
    <property type="project" value="UniProtKB-KW"/>
</dbReference>
<dbReference type="Gene3D" id="2.60.120.10">
    <property type="entry name" value="Jelly Rolls"/>
    <property type="match status" value="1"/>
</dbReference>
<dbReference type="PANTHER" id="PTHR35848">
    <property type="entry name" value="OXALATE-BINDING PROTEIN"/>
    <property type="match status" value="1"/>
</dbReference>
<name>X1T9U4_9ZZZZ</name>
<feature type="domain" description="Cupin type-2" evidence="2">
    <location>
        <begin position="38"/>
        <end position="106"/>
    </location>
</feature>
<dbReference type="InterPro" id="IPR051610">
    <property type="entry name" value="GPI/OXD"/>
</dbReference>
<dbReference type="SUPFAM" id="SSF51182">
    <property type="entry name" value="RmlC-like cupins"/>
    <property type="match status" value="1"/>
</dbReference>
<reference evidence="3" key="1">
    <citation type="journal article" date="2014" name="Front. Microbiol.">
        <title>High frequency of phylogenetically diverse reductive dehalogenase-homologous genes in deep subseafloor sedimentary metagenomes.</title>
        <authorList>
            <person name="Kawai M."/>
            <person name="Futagami T."/>
            <person name="Toyoda A."/>
            <person name="Takaki Y."/>
            <person name="Nishi S."/>
            <person name="Hori S."/>
            <person name="Arai W."/>
            <person name="Tsubouchi T."/>
            <person name="Morono Y."/>
            <person name="Uchiyama I."/>
            <person name="Ito T."/>
            <person name="Fujiyama A."/>
            <person name="Inagaki F."/>
            <person name="Takami H."/>
        </authorList>
    </citation>
    <scope>NUCLEOTIDE SEQUENCE</scope>
    <source>
        <strain evidence="3">Expedition CK06-06</strain>
    </source>
</reference>
<accession>X1T9U4</accession>
<evidence type="ECO:0000313" key="3">
    <source>
        <dbReference type="EMBL" id="GAJ02103.1"/>
    </source>
</evidence>
<dbReference type="EMBL" id="BARW01016153">
    <property type="protein sequence ID" value="GAJ02103.1"/>
    <property type="molecule type" value="Genomic_DNA"/>
</dbReference>
<dbReference type="PANTHER" id="PTHR35848:SF6">
    <property type="entry name" value="CUPIN TYPE-2 DOMAIN-CONTAINING PROTEIN"/>
    <property type="match status" value="1"/>
</dbReference>
<dbReference type="InterPro" id="IPR013096">
    <property type="entry name" value="Cupin_2"/>
</dbReference>
<comment type="caution">
    <text evidence="3">The sequence shown here is derived from an EMBL/GenBank/DDBJ whole genome shotgun (WGS) entry which is preliminary data.</text>
</comment>
<dbReference type="AlphaFoldDB" id="X1T9U4"/>
<evidence type="ECO:0000256" key="1">
    <source>
        <dbReference type="ARBA" id="ARBA00022723"/>
    </source>
</evidence>
<protein>
    <recommendedName>
        <fullName evidence="2">Cupin type-2 domain-containing protein</fullName>
    </recommendedName>
</protein>
<dbReference type="InterPro" id="IPR011051">
    <property type="entry name" value="RmlC_Cupin_sf"/>
</dbReference>
<gene>
    <name evidence="3" type="ORF">S12H4_28193</name>
</gene>
<keyword evidence="1" id="KW-0479">Metal-binding</keyword>
<sequence>MYVVHENDVKAKNLPGRKHKMIISPWHYGKSKNMCFGVADFPPKSLAPEHIHAKEEEIIYFITGYGEMFFDGKPEKIREGSIAYIPPGVAHSIKNNSGKVMHLAYVFSPPVEQGAYDKK</sequence>
<dbReference type="Pfam" id="PF07883">
    <property type="entry name" value="Cupin_2"/>
    <property type="match status" value="1"/>
</dbReference>